<sequence>MLIADLATRLDDLDAPRAVLLDGITRALYPRPANPLMPGARRIEVYRCPGDGGPSFRDGSIQRYDDTDFWRVFCAIRDDVTPAPPPVTVAEALHALAAAC</sequence>
<dbReference type="RefSeq" id="WP_378063649.1">
    <property type="nucleotide sequence ID" value="NZ_JBHSXS010000019.1"/>
</dbReference>
<comment type="caution">
    <text evidence="1">The sequence shown here is derived from an EMBL/GenBank/DDBJ whole genome shotgun (WGS) entry which is preliminary data.</text>
</comment>
<name>A0ABW2CRV3_9ACTN</name>
<protein>
    <recommendedName>
        <fullName evidence="3">DUF5753 domain-containing protein</fullName>
    </recommendedName>
</protein>
<evidence type="ECO:0008006" key="3">
    <source>
        <dbReference type="Google" id="ProtNLM"/>
    </source>
</evidence>
<evidence type="ECO:0000313" key="1">
    <source>
        <dbReference type="EMBL" id="MFC6883419.1"/>
    </source>
</evidence>
<reference evidence="2" key="1">
    <citation type="journal article" date="2019" name="Int. J. Syst. Evol. Microbiol.">
        <title>The Global Catalogue of Microorganisms (GCM) 10K type strain sequencing project: providing services to taxonomists for standard genome sequencing and annotation.</title>
        <authorList>
            <consortium name="The Broad Institute Genomics Platform"/>
            <consortium name="The Broad Institute Genome Sequencing Center for Infectious Disease"/>
            <person name="Wu L."/>
            <person name="Ma J."/>
        </authorList>
    </citation>
    <scope>NUCLEOTIDE SEQUENCE [LARGE SCALE GENOMIC DNA]</scope>
    <source>
        <strain evidence="2">JCM 3369</strain>
    </source>
</reference>
<evidence type="ECO:0000313" key="2">
    <source>
        <dbReference type="Proteomes" id="UP001596380"/>
    </source>
</evidence>
<keyword evidence="2" id="KW-1185">Reference proteome</keyword>
<organism evidence="1 2">
    <name type="scientific">Actinomadura yumaensis</name>
    <dbReference type="NCBI Taxonomy" id="111807"/>
    <lineage>
        <taxon>Bacteria</taxon>
        <taxon>Bacillati</taxon>
        <taxon>Actinomycetota</taxon>
        <taxon>Actinomycetes</taxon>
        <taxon>Streptosporangiales</taxon>
        <taxon>Thermomonosporaceae</taxon>
        <taxon>Actinomadura</taxon>
    </lineage>
</organism>
<dbReference type="Proteomes" id="UP001596380">
    <property type="component" value="Unassembled WGS sequence"/>
</dbReference>
<dbReference type="EMBL" id="JBHSXS010000019">
    <property type="protein sequence ID" value="MFC6883419.1"/>
    <property type="molecule type" value="Genomic_DNA"/>
</dbReference>
<proteinExistence type="predicted"/>
<gene>
    <name evidence="1" type="ORF">ACFQKB_26920</name>
</gene>
<accession>A0ABW2CRV3</accession>